<dbReference type="AlphaFoldDB" id="A0A1M3L2I7"/>
<dbReference type="SUPFAM" id="SSF56281">
    <property type="entry name" value="Metallo-hydrolase/oxidoreductase"/>
    <property type="match status" value="1"/>
</dbReference>
<dbReference type="SMART" id="SM00849">
    <property type="entry name" value="Lactamase_B"/>
    <property type="match status" value="1"/>
</dbReference>
<dbReference type="Proteomes" id="UP000184233">
    <property type="component" value="Unassembled WGS sequence"/>
</dbReference>
<organism evidence="6 7">
    <name type="scientific">Candidatus Kapaibacterium thiocyanatum</name>
    <dbReference type="NCBI Taxonomy" id="1895771"/>
    <lineage>
        <taxon>Bacteria</taxon>
        <taxon>Pseudomonadati</taxon>
        <taxon>Candidatus Kapaibacteriota</taxon>
        <taxon>Candidatus Kapaibacteriia</taxon>
        <taxon>Candidatus Kapaibacteriales</taxon>
        <taxon>Candidatus Kapaibacteriaceae</taxon>
        <taxon>Candidatus Kapaibacterium</taxon>
    </lineage>
</organism>
<keyword evidence="2" id="KW-0479">Metal-binding</keyword>
<accession>A0A1M3L2I7</accession>
<dbReference type="InterPro" id="IPR001279">
    <property type="entry name" value="Metallo-B-lactamas"/>
</dbReference>
<dbReference type="Pfam" id="PF00753">
    <property type="entry name" value="Lactamase_B"/>
    <property type="match status" value="1"/>
</dbReference>
<evidence type="ECO:0000256" key="3">
    <source>
        <dbReference type="ARBA" id="ARBA00022801"/>
    </source>
</evidence>
<reference evidence="6 7" key="1">
    <citation type="submission" date="2016-09" db="EMBL/GenBank/DDBJ databases">
        <title>Genome-resolved meta-omics ties microbial dynamics to process performance in biotechnology for thiocyanate degradation.</title>
        <authorList>
            <person name="Kantor R.S."/>
            <person name="Huddy R.J."/>
            <person name="Iyer R."/>
            <person name="Thomas B.C."/>
            <person name="Brown C.T."/>
            <person name="Anantharaman K."/>
            <person name="Tringe S."/>
            <person name="Hettich R.L."/>
            <person name="Harrison S.T."/>
            <person name="Banfield J.F."/>
        </authorList>
    </citation>
    <scope>NUCLEOTIDE SEQUENCE [LARGE SCALE GENOMIC DNA]</scope>
    <source>
        <strain evidence="6">59-99</strain>
    </source>
</reference>
<dbReference type="InterPro" id="IPR036866">
    <property type="entry name" value="RibonucZ/Hydroxyglut_hydro"/>
</dbReference>
<keyword evidence="3" id="KW-0378">Hydrolase</keyword>
<proteinExistence type="inferred from homology"/>
<dbReference type="GO" id="GO:0046872">
    <property type="term" value="F:metal ion binding"/>
    <property type="evidence" value="ECO:0007669"/>
    <property type="project" value="UniProtKB-KW"/>
</dbReference>
<evidence type="ECO:0000256" key="4">
    <source>
        <dbReference type="ARBA" id="ARBA00022833"/>
    </source>
</evidence>
<dbReference type="EMBL" id="MKVH01000013">
    <property type="protein sequence ID" value="OJX59430.1"/>
    <property type="molecule type" value="Genomic_DNA"/>
</dbReference>
<name>A0A1M3L2I7_9BACT</name>
<evidence type="ECO:0000256" key="2">
    <source>
        <dbReference type="ARBA" id="ARBA00022723"/>
    </source>
</evidence>
<evidence type="ECO:0000313" key="6">
    <source>
        <dbReference type="EMBL" id="OJX59430.1"/>
    </source>
</evidence>
<dbReference type="InterPro" id="IPR051013">
    <property type="entry name" value="MBL_superfamily_lactonases"/>
</dbReference>
<evidence type="ECO:0000313" key="7">
    <source>
        <dbReference type="Proteomes" id="UP000184233"/>
    </source>
</evidence>
<dbReference type="PANTHER" id="PTHR42978">
    <property type="entry name" value="QUORUM-QUENCHING LACTONASE YTNP-RELATED-RELATED"/>
    <property type="match status" value="1"/>
</dbReference>
<dbReference type="Gene3D" id="3.60.15.10">
    <property type="entry name" value="Ribonuclease Z/Hydroxyacylglutathione hydrolase-like"/>
    <property type="match status" value="1"/>
</dbReference>
<keyword evidence="4" id="KW-0862">Zinc</keyword>
<sequence length="283" mass="31285">MKIGNYTIDLVDTGSFGLDGGAMFGVVPKALWTRAYTDPDDRNRIPMVSRCLLLRSDERTILVDTGNSPQTPAKQQDIYGMEFATASLERSLEALGVGVGDVTDVILTHLHFDHAGGAVTQGEHGALAPRFPNAWYHVQREQWEWALAPSEKDRASFVADQFVPLQEHGRLTLLEGPGELFPMIHVDPLFGHTFGMQSVRISDGTTTLFYPADLMPTGAHAPVPYVMAYDCQPLVSIAEKKRILPQIIDEEWIVVFEHDALRSAARIVMGNKGPELRDAFPMA</sequence>
<dbReference type="CDD" id="cd16281">
    <property type="entry name" value="metallo-hydrolase-like_MBL-fold"/>
    <property type="match status" value="1"/>
</dbReference>
<feature type="domain" description="Metallo-beta-lactamase" evidence="5">
    <location>
        <begin position="48"/>
        <end position="258"/>
    </location>
</feature>
<gene>
    <name evidence="6" type="ORF">BGO89_02805</name>
</gene>
<protein>
    <recommendedName>
        <fullName evidence="5">Metallo-beta-lactamase domain-containing protein</fullName>
    </recommendedName>
</protein>
<dbReference type="PANTHER" id="PTHR42978:SF6">
    <property type="entry name" value="QUORUM-QUENCHING LACTONASE YTNP-RELATED"/>
    <property type="match status" value="1"/>
</dbReference>
<evidence type="ECO:0000259" key="5">
    <source>
        <dbReference type="SMART" id="SM00849"/>
    </source>
</evidence>
<dbReference type="STRING" id="1895771.BGO89_02805"/>
<evidence type="ECO:0000256" key="1">
    <source>
        <dbReference type="ARBA" id="ARBA00007749"/>
    </source>
</evidence>
<comment type="caution">
    <text evidence="6">The sequence shown here is derived from an EMBL/GenBank/DDBJ whole genome shotgun (WGS) entry which is preliminary data.</text>
</comment>
<comment type="similarity">
    <text evidence="1">Belongs to the metallo-beta-lactamase superfamily.</text>
</comment>
<dbReference type="GO" id="GO:0016787">
    <property type="term" value="F:hydrolase activity"/>
    <property type="evidence" value="ECO:0007669"/>
    <property type="project" value="UniProtKB-KW"/>
</dbReference>